<evidence type="ECO:0000313" key="2">
    <source>
        <dbReference type="EMBL" id="EEH51489.1"/>
    </source>
</evidence>
<feature type="compositionally biased region" description="Acidic residues" evidence="1">
    <location>
        <begin position="622"/>
        <end position="649"/>
    </location>
</feature>
<feature type="compositionally biased region" description="Acidic residues" evidence="1">
    <location>
        <begin position="272"/>
        <end position="310"/>
    </location>
</feature>
<evidence type="ECO:0000313" key="3">
    <source>
        <dbReference type="Proteomes" id="UP000001876"/>
    </source>
</evidence>
<dbReference type="PANTHER" id="PTHR48209:SF2">
    <property type="entry name" value="FI24008P1"/>
    <property type="match status" value="1"/>
</dbReference>
<feature type="compositionally biased region" description="Acidic residues" evidence="1">
    <location>
        <begin position="458"/>
        <end position="470"/>
    </location>
</feature>
<feature type="region of interest" description="Disordered" evidence="1">
    <location>
        <begin position="783"/>
        <end position="818"/>
    </location>
</feature>
<dbReference type="PANTHER" id="PTHR48209">
    <property type="entry name" value="AGL056WP"/>
    <property type="match status" value="1"/>
</dbReference>
<gene>
    <name evidence="2" type="ORF">MICPUCDRAFT_66629</name>
</gene>
<name>C1N9A3_MICPC</name>
<dbReference type="KEGG" id="mpp:MICPUCDRAFT_66629"/>
<dbReference type="AlphaFoldDB" id="C1N9A3"/>
<proteinExistence type="predicted"/>
<protein>
    <submittedName>
        <fullName evidence="2">Predicted protein</fullName>
    </submittedName>
</protein>
<sequence>MAKLEGPEGKDAAVEVPLREDVVEAANIAPAREDEDKGGGNNLAAAAAVLARRKERLASGGGEGGGAEGFARVAFEAAMRRRQSKVREAHEKLRADALRAVNAAADDETDREEEAAAAAAAAAAKTKKKTSFKSAVAKLGLAKKDDDASLRDVVLDAAAARAEEKEKEAIAEAARLEKKRERTIAMHGVLRSRARSRLGPRYDALLLGPRGADNNAKEEKPEGRWAKREREYWEGQDADAAADPPPSPSESYWRDLDAAENARGVDVQVWESADEDDDDDDDADDDAADDDAGSEAAPEEEEEDDDDDAGSEASFMSEKVRKIEAKIRRVNDDAAAALKLETDAKAAEEEYEMKRRASAAMRAALAADQARALAASWTFRGAAYATVVGPKADRKLKRALTERFVSAIATEARIDSARVRVVGYAMEGNAPAGGGPLVVHVEVDMKPREGSRFAAAAADEDANEDEDEDSKEAVEARRARAAARWDDLRDLHAALYAVAANGVRGDAGENPKTAVAYDLGVGELVVKGTGARGEFPPPPPPPLVDMIEDELDMIEILSPPGSASPPRARRRRTSAATTESAKPPRPRASAASSRPSVERRASIGAVSEVPSDGTEYQQLIPSDDDEENDDEENDDEENDDEENDDEENDAGAGAADDVSVADSRASAAWEYKPMSALIGAVGGHWGRQRAFPPGERRYKAPTLEHAVNKLAEVSGAHAKHLLRRRDENGDTASEEDEDADADAGDDAGRRAERARAGLREHAAGDVARAASRRHVAARLAAGAMGDGLPSAGGDSRLNSGCRNPRAERLAARRATIDR</sequence>
<evidence type="ECO:0000256" key="1">
    <source>
        <dbReference type="SAM" id="MobiDB-lite"/>
    </source>
</evidence>
<feature type="region of interest" description="Disordered" evidence="1">
    <location>
        <begin position="556"/>
        <end position="666"/>
    </location>
</feature>
<feature type="region of interest" description="Disordered" evidence="1">
    <location>
        <begin position="455"/>
        <end position="475"/>
    </location>
</feature>
<organism evidence="3">
    <name type="scientific">Micromonas pusilla (strain CCMP1545)</name>
    <name type="common">Picoplanktonic green alga</name>
    <dbReference type="NCBI Taxonomy" id="564608"/>
    <lineage>
        <taxon>Eukaryota</taxon>
        <taxon>Viridiplantae</taxon>
        <taxon>Chlorophyta</taxon>
        <taxon>Mamiellophyceae</taxon>
        <taxon>Mamiellales</taxon>
        <taxon>Mamiellaceae</taxon>
        <taxon>Micromonas</taxon>
    </lineage>
</organism>
<dbReference type="EMBL" id="GG663751">
    <property type="protein sequence ID" value="EEH51489.1"/>
    <property type="molecule type" value="Genomic_DNA"/>
</dbReference>
<feature type="compositionally biased region" description="Basic and acidic residues" evidence="1">
    <location>
        <begin position="804"/>
        <end position="818"/>
    </location>
</feature>
<feature type="region of interest" description="Disordered" evidence="1">
    <location>
        <begin position="718"/>
        <end position="755"/>
    </location>
</feature>
<feature type="region of interest" description="Disordered" evidence="1">
    <location>
        <begin position="204"/>
        <end position="317"/>
    </location>
</feature>
<feature type="compositionally biased region" description="Basic and acidic residues" evidence="1">
    <location>
        <begin position="746"/>
        <end position="755"/>
    </location>
</feature>
<dbReference type="Proteomes" id="UP000001876">
    <property type="component" value="Unassembled WGS sequence"/>
</dbReference>
<accession>C1N9A3</accession>
<dbReference type="GeneID" id="9689859"/>
<feature type="compositionally biased region" description="Basic and acidic residues" evidence="1">
    <location>
        <begin position="215"/>
        <end position="233"/>
    </location>
</feature>
<reference evidence="2 3" key="1">
    <citation type="journal article" date="2009" name="Science">
        <title>Green evolution and dynamic adaptations revealed by genomes of the marine picoeukaryotes Micromonas.</title>
        <authorList>
            <person name="Worden A.Z."/>
            <person name="Lee J.H."/>
            <person name="Mock T."/>
            <person name="Rouze P."/>
            <person name="Simmons M.P."/>
            <person name="Aerts A.L."/>
            <person name="Allen A.E."/>
            <person name="Cuvelier M.L."/>
            <person name="Derelle E."/>
            <person name="Everett M.V."/>
            <person name="Foulon E."/>
            <person name="Grimwood J."/>
            <person name="Gundlach H."/>
            <person name="Henrissat B."/>
            <person name="Napoli C."/>
            <person name="McDonald S.M."/>
            <person name="Parker M.S."/>
            <person name="Rombauts S."/>
            <person name="Salamov A."/>
            <person name="Von Dassow P."/>
            <person name="Badger J.H."/>
            <person name="Coutinho P.M."/>
            <person name="Demir E."/>
            <person name="Dubchak I."/>
            <person name="Gentemann C."/>
            <person name="Eikrem W."/>
            <person name="Gready J.E."/>
            <person name="John U."/>
            <person name="Lanier W."/>
            <person name="Lindquist E.A."/>
            <person name="Lucas S."/>
            <person name="Mayer K.F."/>
            <person name="Moreau H."/>
            <person name="Not F."/>
            <person name="Otillar R."/>
            <person name="Panaud O."/>
            <person name="Pangilinan J."/>
            <person name="Paulsen I."/>
            <person name="Piegu B."/>
            <person name="Poliakov A."/>
            <person name="Robbens S."/>
            <person name="Schmutz J."/>
            <person name="Toulza E."/>
            <person name="Wyss T."/>
            <person name="Zelensky A."/>
            <person name="Zhou K."/>
            <person name="Armbrust E.V."/>
            <person name="Bhattacharya D."/>
            <person name="Goodenough U.W."/>
            <person name="Van de Peer Y."/>
            <person name="Grigoriev I.V."/>
        </authorList>
    </citation>
    <scope>NUCLEOTIDE SEQUENCE [LARGE SCALE GENOMIC DNA]</scope>
    <source>
        <strain evidence="2 3">CCMP1545</strain>
    </source>
</reference>
<dbReference type="RefSeq" id="XP_003064584.1">
    <property type="nucleotide sequence ID" value="XM_003064538.1"/>
</dbReference>
<feature type="compositionally biased region" description="Low complexity" evidence="1">
    <location>
        <begin position="650"/>
        <end position="666"/>
    </location>
</feature>
<feature type="compositionally biased region" description="Low complexity" evidence="1">
    <location>
        <begin position="574"/>
        <end position="595"/>
    </location>
</feature>
<keyword evidence="3" id="KW-1185">Reference proteome</keyword>
<feature type="compositionally biased region" description="Acidic residues" evidence="1">
    <location>
        <begin position="732"/>
        <end position="745"/>
    </location>
</feature>